<keyword evidence="1" id="KW-0472">Membrane</keyword>
<proteinExistence type="predicted"/>
<evidence type="ECO:0000256" key="1">
    <source>
        <dbReference type="SAM" id="Phobius"/>
    </source>
</evidence>
<keyword evidence="1" id="KW-0812">Transmembrane</keyword>
<accession>A0ABW5PN45</accession>
<feature type="transmembrane region" description="Helical" evidence="1">
    <location>
        <begin position="54"/>
        <end position="79"/>
    </location>
</feature>
<reference evidence="3" key="1">
    <citation type="journal article" date="2019" name="Int. J. Syst. Evol. Microbiol.">
        <title>The Global Catalogue of Microorganisms (GCM) 10K type strain sequencing project: providing services to taxonomists for standard genome sequencing and annotation.</title>
        <authorList>
            <consortium name="The Broad Institute Genomics Platform"/>
            <consortium name="The Broad Institute Genome Sequencing Center for Infectious Disease"/>
            <person name="Wu L."/>
            <person name="Ma J."/>
        </authorList>
    </citation>
    <scope>NUCLEOTIDE SEQUENCE [LARGE SCALE GENOMIC DNA]</scope>
    <source>
        <strain evidence="3">TISTR 2241</strain>
    </source>
</reference>
<feature type="transmembrane region" description="Helical" evidence="1">
    <location>
        <begin position="6"/>
        <end position="34"/>
    </location>
</feature>
<evidence type="ECO:0000313" key="3">
    <source>
        <dbReference type="Proteomes" id="UP001597458"/>
    </source>
</evidence>
<evidence type="ECO:0000313" key="2">
    <source>
        <dbReference type="EMBL" id="MFD2616390.1"/>
    </source>
</evidence>
<dbReference type="EMBL" id="JBHUMR010000007">
    <property type="protein sequence ID" value="MFD2616390.1"/>
    <property type="molecule type" value="Genomic_DNA"/>
</dbReference>
<organism evidence="2 3">
    <name type="scientific">Terrilactibacillus laevilacticus</name>
    <dbReference type="NCBI Taxonomy" id="1380157"/>
    <lineage>
        <taxon>Bacteria</taxon>
        <taxon>Bacillati</taxon>
        <taxon>Bacillota</taxon>
        <taxon>Bacilli</taxon>
        <taxon>Bacillales</taxon>
        <taxon>Bacillaceae</taxon>
        <taxon>Terrilactibacillus</taxon>
    </lineage>
</organism>
<gene>
    <name evidence="2" type="ORF">ACFSTF_03545</name>
</gene>
<comment type="caution">
    <text evidence="2">The sequence shown here is derived from an EMBL/GenBank/DDBJ whole genome shotgun (WGS) entry which is preliminary data.</text>
</comment>
<keyword evidence="1" id="KW-1133">Transmembrane helix</keyword>
<name>A0ABW5PN45_9BACI</name>
<dbReference type="Proteomes" id="UP001597458">
    <property type="component" value="Unassembled WGS sequence"/>
</dbReference>
<sequence length="84" mass="9291">MKSHYYAIASFTLGILSIFIPILGLILAVLGLIFTYRSIKMAKEMRQPLSGLSIAGFICSLVGFIVQSFVVLMMVSSYITFSNF</sequence>
<keyword evidence="3" id="KW-1185">Reference proteome</keyword>
<dbReference type="RefSeq" id="WP_141189816.1">
    <property type="nucleotide sequence ID" value="NZ_JBHUMR010000007.1"/>
</dbReference>
<protein>
    <submittedName>
        <fullName evidence="2">DUF4190 domain-containing protein</fullName>
    </submittedName>
</protein>